<gene>
    <name evidence="2" type="ORF">MNODULE_22095</name>
</gene>
<reference evidence="2 3" key="1">
    <citation type="journal article" date="2020" name="Nature">
        <title>Bacterial chemolithoautotrophy via manganese oxidation.</title>
        <authorList>
            <person name="Yu H."/>
            <person name="Leadbetter J.R."/>
        </authorList>
    </citation>
    <scope>NUCLEOTIDE SEQUENCE [LARGE SCALE GENOMIC DNA]</scope>
    <source>
        <strain evidence="2 3">Mn-1</strain>
    </source>
</reference>
<evidence type="ECO:0000313" key="3">
    <source>
        <dbReference type="Proteomes" id="UP000534783"/>
    </source>
</evidence>
<feature type="compositionally biased region" description="Basic and acidic residues" evidence="1">
    <location>
        <begin position="43"/>
        <end position="53"/>
    </location>
</feature>
<evidence type="ECO:0000256" key="1">
    <source>
        <dbReference type="SAM" id="MobiDB-lite"/>
    </source>
</evidence>
<dbReference type="RefSeq" id="WP_168063411.1">
    <property type="nucleotide sequence ID" value="NZ_VTOW01000007.1"/>
</dbReference>
<accession>A0A7X6DUC0</accession>
<dbReference type="EMBL" id="VTOW01000007">
    <property type="protein sequence ID" value="NKE73455.1"/>
    <property type="molecule type" value="Genomic_DNA"/>
</dbReference>
<dbReference type="AlphaFoldDB" id="A0A7X6DUC0"/>
<name>A0A7X6DUC0_9BACT</name>
<sequence>MKTLLLILAAIIVYVLSSLFRSRSGSRVISRLEEEEEYLDDLGRRREAEEHDPSIPGSTAWFTHDTD</sequence>
<feature type="region of interest" description="Disordered" evidence="1">
    <location>
        <begin position="43"/>
        <end position="67"/>
    </location>
</feature>
<organism evidence="2 3">
    <name type="scientific">Candidatus Manganitrophus noduliformans</name>
    <dbReference type="NCBI Taxonomy" id="2606439"/>
    <lineage>
        <taxon>Bacteria</taxon>
        <taxon>Pseudomonadati</taxon>
        <taxon>Nitrospirota</taxon>
        <taxon>Nitrospiria</taxon>
        <taxon>Candidatus Troglogloeales</taxon>
        <taxon>Candidatus Manganitrophaceae</taxon>
        <taxon>Candidatus Manganitrophus</taxon>
    </lineage>
</organism>
<dbReference type="Proteomes" id="UP000534783">
    <property type="component" value="Unassembled WGS sequence"/>
</dbReference>
<evidence type="ECO:0000313" key="2">
    <source>
        <dbReference type="EMBL" id="NKE73455.1"/>
    </source>
</evidence>
<proteinExistence type="predicted"/>
<protein>
    <submittedName>
        <fullName evidence="2">Uncharacterized protein</fullName>
    </submittedName>
</protein>
<keyword evidence="3" id="KW-1185">Reference proteome</keyword>
<comment type="caution">
    <text evidence="2">The sequence shown here is derived from an EMBL/GenBank/DDBJ whole genome shotgun (WGS) entry which is preliminary data.</text>
</comment>